<name>A0ABR9EHH7_9GAMM</name>
<proteinExistence type="predicted"/>
<reference evidence="2 3" key="1">
    <citation type="submission" date="2015-03" db="EMBL/GenBank/DDBJ databases">
        <title>Genome sequence of Pseudoalteromonas aurantia.</title>
        <authorList>
            <person name="Xie B.-B."/>
            <person name="Rong J.-C."/>
            <person name="Qin Q.-L."/>
            <person name="Zhang Y.-Z."/>
        </authorList>
    </citation>
    <scope>NUCLEOTIDE SEQUENCE [LARGE SCALE GENOMIC DNA]</scope>
    <source>
        <strain evidence="2 3">208</strain>
    </source>
</reference>
<organism evidence="2 3">
    <name type="scientific">Pseudoalteromonas aurantia 208</name>
    <dbReference type="NCBI Taxonomy" id="1314867"/>
    <lineage>
        <taxon>Bacteria</taxon>
        <taxon>Pseudomonadati</taxon>
        <taxon>Pseudomonadota</taxon>
        <taxon>Gammaproteobacteria</taxon>
        <taxon>Alteromonadales</taxon>
        <taxon>Pseudoalteromonadaceae</taxon>
        <taxon>Pseudoalteromonas</taxon>
    </lineage>
</organism>
<keyword evidence="1" id="KW-0732">Signal</keyword>
<protein>
    <submittedName>
        <fullName evidence="2">Uncharacterized protein</fullName>
    </submittedName>
</protein>
<feature type="signal peptide" evidence="1">
    <location>
        <begin position="1"/>
        <end position="20"/>
    </location>
</feature>
<feature type="chain" id="PRO_5045675897" evidence="1">
    <location>
        <begin position="21"/>
        <end position="115"/>
    </location>
</feature>
<keyword evidence="3" id="KW-1185">Reference proteome</keyword>
<evidence type="ECO:0000313" key="2">
    <source>
        <dbReference type="EMBL" id="MBE0370439.1"/>
    </source>
</evidence>
<comment type="caution">
    <text evidence="2">The sequence shown here is derived from an EMBL/GenBank/DDBJ whole genome shotgun (WGS) entry which is preliminary data.</text>
</comment>
<evidence type="ECO:0000256" key="1">
    <source>
        <dbReference type="SAM" id="SignalP"/>
    </source>
</evidence>
<gene>
    <name evidence="2" type="ORF">PAUR_b0482</name>
</gene>
<evidence type="ECO:0000313" key="3">
    <source>
        <dbReference type="Proteomes" id="UP000615755"/>
    </source>
</evidence>
<dbReference type="EMBL" id="AQGV01000015">
    <property type="protein sequence ID" value="MBE0370439.1"/>
    <property type="molecule type" value="Genomic_DNA"/>
</dbReference>
<dbReference type="Proteomes" id="UP000615755">
    <property type="component" value="Unassembled WGS sequence"/>
</dbReference>
<dbReference type="RefSeq" id="WP_192509549.1">
    <property type="nucleotide sequence ID" value="NZ_AQGV01000015.1"/>
</dbReference>
<sequence>MKTSTLLFSTLCILSSFVCAAESASEHASTASKHAALALGHSTVSAGQVASGIVAVPLLIAGSTASASHAVGTKLIDAASGTHRHSHAPQDTPLEITEITITVDRAPNEAIKNQN</sequence>
<accession>A0ABR9EHH7</accession>